<protein>
    <submittedName>
        <fullName evidence="2">Uncharacterized protein</fullName>
    </submittedName>
</protein>
<reference evidence="2" key="2">
    <citation type="submission" date="2022-06" db="UniProtKB">
        <authorList>
            <consortium name="EnsemblMetazoa"/>
        </authorList>
    </citation>
    <scope>IDENTIFICATION</scope>
    <source>
        <strain evidence="2">PS312</strain>
    </source>
</reference>
<proteinExistence type="predicted"/>
<feature type="compositionally biased region" description="Basic and acidic residues" evidence="1">
    <location>
        <begin position="51"/>
        <end position="63"/>
    </location>
</feature>
<keyword evidence="3" id="KW-1185">Reference proteome</keyword>
<feature type="region of interest" description="Disordered" evidence="1">
    <location>
        <begin position="49"/>
        <end position="77"/>
    </location>
</feature>
<name>A0A2A6BEI5_PRIPA</name>
<gene>
    <name evidence="2" type="primary">WBGene00275389</name>
</gene>
<accession>A0A2A6BEI5</accession>
<evidence type="ECO:0000313" key="2">
    <source>
        <dbReference type="EnsemblMetazoa" id="PPA37020.1"/>
    </source>
</evidence>
<dbReference type="EnsemblMetazoa" id="PPA37020.1">
    <property type="protein sequence ID" value="PPA37020.1"/>
    <property type="gene ID" value="WBGene00275389"/>
</dbReference>
<feature type="region of interest" description="Disordered" evidence="1">
    <location>
        <begin position="96"/>
        <end position="126"/>
    </location>
</feature>
<feature type="compositionally biased region" description="Basic and acidic residues" evidence="1">
    <location>
        <begin position="112"/>
        <end position="126"/>
    </location>
</feature>
<evidence type="ECO:0000313" key="3">
    <source>
        <dbReference type="Proteomes" id="UP000005239"/>
    </source>
</evidence>
<dbReference type="AlphaFoldDB" id="A0A2A6BEI5"/>
<evidence type="ECO:0000256" key="1">
    <source>
        <dbReference type="SAM" id="MobiDB-lite"/>
    </source>
</evidence>
<accession>A0A8R1YTS8</accession>
<sequence length="193" mass="21439">MRRPIDSVRPPHYGYGSQVLSSPLLRSLLSTGHSGVLTFSGPSSFRVLSRRGREGRQRRKEEEIVPNSVAPSLHSGRKARRKESLHFMCSLGSQADPHLPRLPHSSFPTLSRRAEKGGEDSSPHWSADRSFDLVEATYRRPVLPPDNQFLGARSVAAARTSSKLTDEKEGRIRAVSRPSALEGCWKDGGKWTE</sequence>
<reference evidence="3" key="1">
    <citation type="journal article" date="2008" name="Nat. Genet.">
        <title>The Pristionchus pacificus genome provides a unique perspective on nematode lifestyle and parasitism.</title>
        <authorList>
            <person name="Dieterich C."/>
            <person name="Clifton S.W."/>
            <person name="Schuster L.N."/>
            <person name="Chinwalla A."/>
            <person name="Delehaunty K."/>
            <person name="Dinkelacker I."/>
            <person name="Fulton L."/>
            <person name="Fulton R."/>
            <person name="Godfrey J."/>
            <person name="Minx P."/>
            <person name="Mitreva M."/>
            <person name="Roeseler W."/>
            <person name="Tian H."/>
            <person name="Witte H."/>
            <person name="Yang S.P."/>
            <person name="Wilson R.K."/>
            <person name="Sommer R.J."/>
        </authorList>
    </citation>
    <scope>NUCLEOTIDE SEQUENCE [LARGE SCALE GENOMIC DNA]</scope>
    <source>
        <strain evidence="3">PS312</strain>
    </source>
</reference>
<organism evidence="2 3">
    <name type="scientific">Pristionchus pacificus</name>
    <name type="common">Parasitic nematode worm</name>
    <dbReference type="NCBI Taxonomy" id="54126"/>
    <lineage>
        <taxon>Eukaryota</taxon>
        <taxon>Metazoa</taxon>
        <taxon>Ecdysozoa</taxon>
        <taxon>Nematoda</taxon>
        <taxon>Chromadorea</taxon>
        <taxon>Rhabditida</taxon>
        <taxon>Rhabditina</taxon>
        <taxon>Diplogasteromorpha</taxon>
        <taxon>Diplogasteroidea</taxon>
        <taxon>Neodiplogasteridae</taxon>
        <taxon>Pristionchus</taxon>
    </lineage>
</organism>
<dbReference type="Proteomes" id="UP000005239">
    <property type="component" value="Unassembled WGS sequence"/>
</dbReference>